<evidence type="ECO:0000313" key="7">
    <source>
        <dbReference type="Proteomes" id="UP000813637"/>
    </source>
</evidence>
<dbReference type="Gene3D" id="1.10.1660.10">
    <property type="match status" value="1"/>
</dbReference>
<reference evidence="6" key="2">
    <citation type="journal article" date="2021" name="Microorganisms">
        <title>Extensive Genome Exploration of Clostridium botulinum Group III Field Strains.</title>
        <authorList>
            <person name="Fillo S."/>
            <person name="Giordani F."/>
            <person name="Tonon E."/>
            <person name="Drigo I."/>
            <person name="Anselmo A."/>
            <person name="Fortunato A."/>
            <person name="Lista F."/>
            <person name="Bano L."/>
        </authorList>
    </citation>
    <scope>NUCLEOTIDE SEQUENCE</scope>
    <source>
        <strain evidence="6">IZSVe-TV_9877_3_12</strain>
    </source>
</reference>
<dbReference type="RefSeq" id="WP_015979000.1">
    <property type="nucleotide sequence ID" value="NZ_JAAMYB010000004.1"/>
</dbReference>
<name>A0A9Q3VA78_CLOBO</name>
<dbReference type="SUPFAM" id="SSF46955">
    <property type="entry name" value="Putative DNA-binding domain"/>
    <property type="match status" value="1"/>
</dbReference>
<dbReference type="NCBIfam" id="NF033518">
    <property type="entry name" value="transpos_IS607"/>
    <property type="match status" value="1"/>
</dbReference>
<dbReference type="GO" id="GO:0015074">
    <property type="term" value="P:DNA integration"/>
    <property type="evidence" value="ECO:0007669"/>
    <property type="project" value="UniProtKB-KW"/>
</dbReference>
<proteinExistence type="predicted"/>
<dbReference type="PANTHER" id="PTHR36172:SF1">
    <property type="entry name" value="RESOLVASE-RELATED"/>
    <property type="match status" value="1"/>
</dbReference>
<dbReference type="SUPFAM" id="SSF53041">
    <property type="entry name" value="Resolvase-like"/>
    <property type="match status" value="1"/>
</dbReference>
<accession>A0A9Q3VA78</accession>
<sequence>MNTYKPKDFAEMIGVSVKTLQRWDNEGKLKAYRNPSNRRYYTHNQYVEYMGKIVQDKDKRKTIIYARVSSNSQKDDLKNQVEFLKQYANAKGMIVDEIFEDVGSGLNYNRKKWNKLLEDCMLGAIKTIIVSHKDRFIRFGFDWFERFVKSNGVELIVVNNESLSPQEEMIQDLISIIHVFSCRIYGLRKYKKKIKEDDEIVKSLQSGDKTNSRTKYKNS</sequence>
<keyword evidence="1" id="KW-0229">DNA integration</keyword>
<dbReference type="Pfam" id="PF00376">
    <property type="entry name" value="MerR"/>
    <property type="match status" value="1"/>
</dbReference>
<dbReference type="GO" id="GO:0000150">
    <property type="term" value="F:DNA strand exchange activity"/>
    <property type="evidence" value="ECO:0007669"/>
    <property type="project" value="InterPro"/>
</dbReference>
<dbReference type="CDD" id="cd04762">
    <property type="entry name" value="HTH_MerR-trunc"/>
    <property type="match status" value="1"/>
</dbReference>
<keyword evidence="2" id="KW-0238">DNA-binding</keyword>
<dbReference type="CDD" id="cd03769">
    <property type="entry name" value="SR_IS607_transposase_like"/>
    <property type="match status" value="1"/>
</dbReference>
<dbReference type="Gene3D" id="3.40.50.1390">
    <property type="entry name" value="Resolvase, N-terminal catalytic domain"/>
    <property type="match status" value="1"/>
</dbReference>
<evidence type="ECO:0000313" key="6">
    <source>
        <dbReference type="EMBL" id="MCD3194798.1"/>
    </source>
</evidence>
<dbReference type="InterPro" id="IPR009061">
    <property type="entry name" value="DNA-bd_dom_put_sf"/>
</dbReference>
<reference evidence="6" key="1">
    <citation type="submission" date="2020-02" db="EMBL/GenBank/DDBJ databases">
        <authorList>
            <person name="Fillo S."/>
            <person name="Giordani F."/>
            <person name="Tonon E."/>
            <person name="Drigo I."/>
            <person name="Anselmo A."/>
            <person name="Fortunato A."/>
            <person name="Bano L."/>
            <person name="Lista F."/>
        </authorList>
    </citation>
    <scope>NUCLEOTIDE SEQUENCE</scope>
    <source>
        <strain evidence="6">IZSVe-TV_9877_3_12</strain>
    </source>
</reference>
<dbReference type="GO" id="GO:0006355">
    <property type="term" value="P:regulation of DNA-templated transcription"/>
    <property type="evidence" value="ECO:0007669"/>
    <property type="project" value="InterPro"/>
</dbReference>
<organism evidence="6 7">
    <name type="scientific">Clostridium botulinum C</name>
    <dbReference type="NCBI Taxonomy" id="36828"/>
    <lineage>
        <taxon>Bacteria</taxon>
        <taxon>Bacillati</taxon>
        <taxon>Bacillota</taxon>
        <taxon>Clostridia</taxon>
        <taxon>Eubacteriales</taxon>
        <taxon>Clostridiaceae</taxon>
        <taxon>Clostridium</taxon>
    </lineage>
</organism>
<evidence type="ECO:0000256" key="3">
    <source>
        <dbReference type="ARBA" id="ARBA00023172"/>
    </source>
</evidence>
<dbReference type="InterPro" id="IPR051491">
    <property type="entry name" value="Recombinase/Transposase-rel"/>
</dbReference>
<dbReference type="EMBL" id="JAAMYB010000004">
    <property type="protein sequence ID" value="MCD3194798.1"/>
    <property type="molecule type" value="Genomic_DNA"/>
</dbReference>
<dbReference type="Pfam" id="PF00239">
    <property type="entry name" value="Resolvase"/>
    <property type="match status" value="1"/>
</dbReference>
<dbReference type="InterPro" id="IPR041718">
    <property type="entry name" value="IS607_transposase-like"/>
</dbReference>
<dbReference type="GO" id="GO:0003677">
    <property type="term" value="F:DNA binding"/>
    <property type="evidence" value="ECO:0007669"/>
    <property type="project" value="UniProtKB-KW"/>
</dbReference>
<dbReference type="InterPro" id="IPR036162">
    <property type="entry name" value="Resolvase-like_N_sf"/>
</dbReference>
<dbReference type="Proteomes" id="UP000813637">
    <property type="component" value="Unassembled WGS sequence"/>
</dbReference>
<evidence type="ECO:0000256" key="2">
    <source>
        <dbReference type="ARBA" id="ARBA00023125"/>
    </source>
</evidence>
<dbReference type="InterPro" id="IPR000551">
    <property type="entry name" value="MerR-type_HTH_dom"/>
</dbReference>
<dbReference type="PANTHER" id="PTHR36172">
    <property type="match status" value="1"/>
</dbReference>
<comment type="caution">
    <text evidence="6">The sequence shown here is derived from an EMBL/GenBank/DDBJ whole genome shotgun (WGS) entry which is preliminary data.</text>
</comment>
<dbReference type="Gene3D" id="1.10.287.2170">
    <property type="match status" value="1"/>
</dbReference>
<dbReference type="SMART" id="SM00857">
    <property type="entry name" value="Resolvase"/>
    <property type="match status" value="1"/>
</dbReference>
<dbReference type="AlphaFoldDB" id="A0A9Q3VA78"/>
<gene>
    <name evidence="6" type="ORF">G8S53_05765</name>
</gene>
<feature type="active site" description="O-(5'-phospho-DNA)-serine intermediate" evidence="4">
    <location>
        <position position="69"/>
    </location>
</feature>
<evidence type="ECO:0000259" key="5">
    <source>
        <dbReference type="PROSITE" id="PS51736"/>
    </source>
</evidence>
<dbReference type="PROSITE" id="PS51736">
    <property type="entry name" value="RECOMBINASES_3"/>
    <property type="match status" value="1"/>
</dbReference>
<feature type="domain" description="Resolvase/invertase-type recombinase catalytic" evidence="5">
    <location>
        <begin position="61"/>
        <end position="207"/>
    </location>
</feature>
<dbReference type="PROSITE" id="PS00397">
    <property type="entry name" value="RECOMBINASES_1"/>
    <property type="match status" value="1"/>
</dbReference>
<dbReference type="InterPro" id="IPR006119">
    <property type="entry name" value="Resolv_N"/>
</dbReference>
<protein>
    <submittedName>
        <fullName evidence="6">IS607-like element ISCbt3 family transposase</fullName>
    </submittedName>
</protein>
<evidence type="ECO:0000256" key="4">
    <source>
        <dbReference type="PROSITE-ProRule" id="PRU10137"/>
    </source>
</evidence>
<evidence type="ECO:0000256" key="1">
    <source>
        <dbReference type="ARBA" id="ARBA00022908"/>
    </source>
</evidence>
<dbReference type="InterPro" id="IPR006118">
    <property type="entry name" value="Recombinase_CS"/>
</dbReference>
<dbReference type="InterPro" id="IPR048046">
    <property type="entry name" value="Transpos_IS607"/>
</dbReference>
<dbReference type="FunFam" id="3.40.50.1390:FF:000002">
    <property type="entry name" value="ORF1 in transposon ISC1904"/>
    <property type="match status" value="1"/>
</dbReference>
<keyword evidence="3" id="KW-0233">DNA recombination</keyword>